<dbReference type="Proteomes" id="UP000217199">
    <property type="component" value="Unassembled WGS sequence"/>
</dbReference>
<evidence type="ECO:0000313" key="5">
    <source>
        <dbReference type="Proteomes" id="UP000217199"/>
    </source>
</evidence>
<feature type="transmembrane region" description="Helical" evidence="2">
    <location>
        <begin position="95"/>
        <end position="118"/>
    </location>
</feature>
<feature type="compositionally biased region" description="Low complexity" evidence="1">
    <location>
        <begin position="61"/>
        <end position="84"/>
    </location>
</feature>
<dbReference type="EMBL" id="NBII01000005">
    <property type="protein sequence ID" value="PAV18668.1"/>
    <property type="molecule type" value="Genomic_DNA"/>
</dbReference>
<organism evidence="4 5">
    <name type="scientific">Pyrrhoderma noxium</name>
    <dbReference type="NCBI Taxonomy" id="2282107"/>
    <lineage>
        <taxon>Eukaryota</taxon>
        <taxon>Fungi</taxon>
        <taxon>Dikarya</taxon>
        <taxon>Basidiomycota</taxon>
        <taxon>Agaricomycotina</taxon>
        <taxon>Agaricomycetes</taxon>
        <taxon>Hymenochaetales</taxon>
        <taxon>Hymenochaetaceae</taxon>
        <taxon>Pyrrhoderma</taxon>
    </lineage>
</organism>
<proteinExistence type="predicted"/>
<name>A0A286UGK6_9AGAM</name>
<feature type="domain" description="DUF1279" evidence="3">
    <location>
        <begin position="86"/>
        <end position="196"/>
    </location>
</feature>
<keyword evidence="2" id="KW-0472">Membrane</keyword>
<comment type="caution">
    <text evidence="4">The sequence shown here is derived from an EMBL/GenBank/DDBJ whole genome shotgun (WGS) entry which is preliminary data.</text>
</comment>
<evidence type="ECO:0000256" key="1">
    <source>
        <dbReference type="SAM" id="MobiDB-lite"/>
    </source>
</evidence>
<evidence type="ECO:0000259" key="3">
    <source>
        <dbReference type="Pfam" id="PF06916"/>
    </source>
</evidence>
<dbReference type="AlphaFoldDB" id="A0A286UGK6"/>
<dbReference type="PANTHER" id="PTHR21377">
    <property type="entry name" value="PROTEIN FAM210B, MITOCHONDRIAL"/>
    <property type="match status" value="1"/>
</dbReference>
<dbReference type="Pfam" id="PF06916">
    <property type="entry name" value="FAM210A-B_dom"/>
    <property type="match status" value="1"/>
</dbReference>
<keyword evidence="2" id="KW-0812">Transmembrane</keyword>
<evidence type="ECO:0000256" key="2">
    <source>
        <dbReference type="SAM" id="Phobius"/>
    </source>
</evidence>
<dbReference type="GO" id="GO:0016740">
    <property type="term" value="F:transferase activity"/>
    <property type="evidence" value="ECO:0007669"/>
    <property type="project" value="UniProtKB-KW"/>
</dbReference>
<keyword evidence="5" id="KW-1185">Reference proteome</keyword>
<dbReference type="STRING" id="2282107.A0A286UGK6"/>
<dbReference type="OrthoDB" id="426386at2759"/>
<dbReference type="InterPro" id="IPR009688">
    <property type="entry name" value="FAM210A/B-like_dom"/>
</dbReference>
<accession>A0A286UGK6</accession>
<keyword evidence="2" id="KW-1133">Transmembrane helix</keyword>
<dbReference type="InterPro" id="IPR045866">
    <property type="entry name" value="FAM210A/B-like"/>
</dbReference>
<protein>
    <submittedName>
        <fullName evidence="4">Peptide alpha-n-acetyltransferase</fullName>
    </submittedName>
</protein>
<dbReference type="InParanoid" id="A0A286UGK6"/>
<dbReference type="GO" id="GO:0005739">
    <property type="term" value="C:mitochondrion"/>
    <property type="evidence" value="ECO:0007669"/>
    <property type="project" value="TreeGrafter"/>
</dbReference>
<gene>
    <name evidence="4" type="ORF">PNOK_0551100</name>
</gene>
<feature type="region of interest" description="Disordered" evidence="1">
    <location>
        <begin position="52"/>
        <end position="84"/>
    </location>
</feature>
<evidence type="ECO:0000313" key="4">
    <source>
        <dbReference type="EMBL" id="PAV18668.1"/>
    </source>
</evidence>
<reference evidence="4 5" key="1">
    <citation type="journal article" date="2017" name="Mol. Ecol.">
        <title>Comparative and population genomic landscape of Phellinus noxius: A hypervariable fungus causing root rot in trees.</title>
        <authorList>
            <person name="Chung C.L."/>
            <person name="Lee T.J."/>
            <person name="Akiba M."/>
            <person name="Lee H.H."/>
            <person name="Kuo T.H."/>
            <person name="Liu D."/>
            <person name="Ke H.M."/>
            <person name="Yokoi T."/>
            <person name="Roa M.B."/>
            <person name="Lu M.J."/>
            <person name="Chang Y.Y."/>
            <person name="Ann P.J."/>
            <person name="Tsai J.N."/>
            <person name="Chen C.Y."/>
            <person name="Tzean S.S."/>
            <person name="Ota Y."/>
            <person name="Hattori T."/>
            <person name="Sahashi N."/>
            <person name="Liou R.F."/>
            <person name="Kikuchi T."/>
            <person name="Tsai I.J."/>
        </authorList>
    </citation>
    <scope>NUCLEOTIDE SEQUENCE [LARGE SCALE GENOMIC DNA]</scope>
    <source>
        <strain evidence="4 5">FFPRI411160</strain>
    </source>
</reference>
<sequence length="233" mass="25640">MRRVPVLPGIRFFIPRSSTLARPLLPVTSRLGITAPAVSSPSRSWRMFSYSPLRRSHSPQPKSNENTENPNSSRSSSPEPNPSLSQRLKTLIKSYGWYALGVYLVLSALDFGVAFAAINIIGAAQVSRVTDYIKGSIHSMLHSLPPEPGSQEYETTPPSGAAGGRESLYAMIVLAYTVHKTLFLPVRVGLTAALTPKLVGWLTQRGWAGREGALRAASKMRERVRNRKENERD</sequence>
<dbReference type="PANTHER" id="PTHR21377:SF0">
    <property type="entry name" value="PROTEIN FAM210B, MITOCHONDRIAL"/>
    <property type="match status" value="1"/>
</dbReference>